<dbReference type="GO" id="GO:0008173">
    <property type="term" value="F:RNA methyltransferase activity"/>
    <property type="evidence" value="ECO:0007669"/>
    <property type="project" value="InterPro"/>
</dbReference>
<dbReference type="PROSITE" id="PS51686">
    <property type="entry name" value="SAM_MT_RSMB_NOP"/>
    <property type="match status" value="1"/>
</dbReference>
<accession>A0A9X1GF65</accession>
<dbReference type="PRINTS" id="PR02008">
    <property type="entry name" value="RCMTFAMILY"/>
</dbReference>
<proteinExistence type="inferred from homology"/>
<dbReference type="InterPro" id="IPR001678">
    <property type="entry name" value="MeTrfase_RsmB-F_NOP2_dom"/>
</dbReference>
<evidence type="ECO:0000256" key="1">
    <source>
        <dbReference type="ARBA" id="ARBA00022603"/>
    </source>
</evidence>
<organism evidence="7 8">
    <name type="scientific">Enterococcus faecium</name>
    <name type="common">Streptococcus faecium</name>
    <dbReference type="NCBI Taxonomy" id="1352"/>
    <lineage>
        <taxon>Bacteria</taxon>
        <taxon>Bacillati</taxon>
        <taxon>Bacillota</taxon>
        <taxon>Bacilli</taxon>
        <taxon>Lactobacillales</taxon>
        <taxon>Enterococcaceae</taxon>
        <taxon>Enterococcus</taxon>
    </lineage>
</organism>
<feature type="domain" description="SAM-dependent MTase RsmB/NOP-type" evidence="6">
    <location>
        <begin position="1"/>
        <end position="94"/>
    </location>
</feature>
<dbReference type="Gene3D" id="3.40.50.150">
    <property type="entry name" value="Vaccinia Virus protein VP39"/>
    <property type="match status" value="1"/>
</dbReference>
<comment type="caution">
    <text evidence="5">Lacks conserved residue(s) required for the propagation of feature annotation.</text>
</comment>
<feature type="active site" description="Nucleophile" evidence="5">
    <location>
        <position position="26"/>
    </location>
</feature>
<dbReference type="PANTHER" id="PTHR22807:SF30">
    <property type="entry name" value="28S RRNA (CYTOSINE(4447)-C(5))-METHYLTRANSFERASE-RELATED"/>
    <property type="match status" value="1"/>
</dbReference>
<evidence type="ECO:0000256" key="3">
    <source>
        <dbReference type="ARBA" id="ARBA00022691"/>
    </source>
</evidence>
<feature type="non-terminal residue" evidence="7">
    <location>
        <position position="140"/>
    </location>
</feature>
<keyword evidence="1 5" id="KW-0489">Methyltransferase</keyword>
<dbReference type="GO" id="GO:0001510">
    <property type="term" value="P:RNA methylation"/>
    <property type="evidence" value="ECO:0007669"/>
    <property type="project" value="InterPro"/>
</dbReference>
<dbReference type="AlphaFoldDB" id="A0A9X1GF65"/>
<dbReference type="EMBL" id="JAIFOC010000616">
    <property type="protein sequence ID" value="MBX4224250.1"/>
    <property type="molecule type" value="Genomic_DNA"/>
</dbReference>
<comment type="similarity">
    <text evidence="5">Belongs to the class I-like SAM-binding methyltransferase superfamily. RsmB/NOP family.</text>
</comment>
<sequence length="140" mass="16393">QEREEELLSSAIKMLKHEGQLLYSTCTFAPEENEEIISWLVENYPVTIEEIPLSQTVSSGRPEWGSVDGLDKTVRIWPHENQGEGHFVAKLTFHGQNPTCKEKKVRKKRKEQLTKEQEKLWTEFSMDFHYEITGRLLVFN</sequence>
<evidence type="ECO:0000259" key="6">
    <source>
        <dbReference type="PROSITE" id="PS51686"/>
    </source>
</evidence>
<gene>
    <name evidence="7" type="ORF">KYX88_16385</name>
</gene>
<dbReference type="InterPro" id="IPR049560">
    <property type="entry name" value="MeTrfase_RsmB-F_NOP2_cat"/>
</dbReference>
<comment type="caution">
    <text evidence="7">The sequence shown here is derived from an EMBL/GenBank/DDBJ whole genome shotgun (WGS) entry which is preliminary data.</text>
</comment>
<protein>
    <submittedName>
        <fullName evidence="7">rRNA (Cytosine-C5)-methyltransferase</fullName>
    </submittedName>
</protein>
<dbReference type="Pfam" id="PF01189">
    <property type="entry name" value="Methyltr_RsmB-F"/>
    <property type="match status" value="1"/>
</dbReference>
<evidence type="ECO:0000313" key="7">
    <source>
        <dbReference type="EMBL" id="MBX4224250.1"/>
    </source>
</evidence>
<evidence type="ECO:0000256" key="4">
    <source>
        <dbReference type="ARBA" id="ARBA00022884"/>
    </source>
</evidence>
<dbReference type="InterPro" id="IPR023267">
    <property type="entry name" value="RCMT"/>
</dbReference>
<dbReference type="SUPFAM" id="SSF53335">
    <property type="entry name" value="S-adenosyl-L-methionine-dependent methyltransferases"/>
    <property type="match status" value="1"/>
</dbReference>
<dbReference type="InterPro" id="IPR029063">
    <property type="entry name" value="SAM-dependent_MTases_sf"/>
</dbReference>
<evidence type="ECO:0000313" key="8">
    <source>
        <dbReference type="Proteomes" id="UP001139644"/>
    </source>
</evidence>
<keyword evidence="2 5" id="KW-0808">Transferase</keyword>
<evidence type="ECO:0000256" key="2">
    <source>
        <dbReference type="ARBA" id="ARBA00022679"/>
    </source>
</evidence>
<dbReference type="PANTHER" id="PTHR22807">
    <property type="entry name" value="NOP2 YEAST -RELATED NOL1/NOP2/FMU SUN DOMAIN-CONTAINING"/>
    <property type="match status" value="1"/>
</dbReference>
<reference evidence="7" key="1">
    <citation type="journal article" date="2022" name="J. Anim. Sci.">
        <title>Whole genome sequence analyses-based assessment of virulence potential and antimicrobial susceptibilities and resistance of Enterococcus faecium strains isolated from commercial swine and cattle probiotic products.</title>
        <authorList>
            <person name="Shridhar P.B."/>
            <person name="Amachawadi R.G."/>
            <person name="Tokach M."/>
            <person name="Patel I."/>
            <person name="Gangiredla J."/>
            <person name="Mammel M."/>
            <person name="Nagaraja T.G."/>
        </authorList>
    </citation>
    <scope>NUCLEOTIDE SEQUENCE</scope>
    <source>
        <strain evidence="7">EF215</strain>
    </source>
</reference>
<name>A0A9X1GF65_ENTFC</name>
<keyword evidence="3 5" id="KW-0949">S-adenosyl-L-methionine</keyword>
<evidence type="ECO:0000256" key="5">
    <source>
        <dbReference type="PROSITE-ProRule" id="PRU01023"/>
    </source>
</evidence>
<dbReference type="GO" id="GO:0003723">
    <property type="term" value="F:RNA binding"/>
    <property type="evidence" value="ECO:0007669"/>
    <property type="project" value="UniProtKB-UniRule"/>
</dbReference>
<dbReference type="Proteomes" id="UP001139644">
    <property type="component" value="Unassembled WGS sequence"/>
</dbReference>
<feature type="non-terminal residue" evidence="7">
    <location>
        <position position="1"/>
    </location>
</feature>
<keyword evidence="4 5" id="KW-0694">RNA-binding</keyword>